<sequence length="220" mass="25048">MKVFKELSLIGKTSNLEALMSEVTSLLDNGWSRDTIAENKFRKDVLGDVGNVFCISAPDTSEHPGGQIWLMENETGVLSVTNIVPTSKNELSMDEYNAILDEFFNRYISSLVDKHRLRFNITPGVITLEDITDEKTVSKLRLFSRAANKSTGSSHPLDKKRWFDFIISAHINDSSLSTDMLIRWLTEVEGWADEMAHELAIEYEYGRTLLEYYDKAGRKQ</sequence>
<accession>A0A1M6J8V4</accession>
<evidence type="ECO:0000313" key="2">
    <source>
        <dbReference type="Proteomes" id="UP000184529"/>
    </source>
</evidence>
<protein>
    <submittedName>
        <fullName evidence="1">Uncharacterized protein</fullName>
    </submittedName>
</protein>
<organism evidence="1 2">
    <name type="scientific">Desulfofundulus thermosubterraneus DSM 16057</name>
    <dbReference type="NCBI Taxonomy" id="1121432"/>
    <lineage>
        <taxon>Bacteria</taxon>
        <taxon>Bacillati</taxon>
        <taxon>Bacillota</taxon>
        <taxon>Clostridia</taxon>
        <taxon>Eubacteriales</taxon>
        <taxon>Peptococcaceae</taxon>
        <taxon>Desulfofundulus</taxon>
    </lineage>
</organism>
<dbReference type="STRING" id="1121432.SAMN02745219_02535"/>
<evidence type="ECO:0000313" key="1">
    <source>
        <dbReference type="EMBL" id="SHJ43119.1"/>
    </source>
</evidence>
<reference evidence="2" key="1">
    <citation type="submission" date="2016-11" db="EMBL/GenBank/DDBJ databases">
        <authorList>
            <person name="Varghese N."/>
            <person name="Submissions S."/>
        </authorList>
    </citation>
    <scope>NUCLEOTIDE SEQUENCE [LARGE SCALE GENOMIC DNA]</scope>
    <source>
        <strain evidence="2">DSM 16057</strain>
    </source>
</reference>
<dbReference type="AlphaFoldDB" id="A0A1M6J8V4"/>
<proteinExistence type="predicted"/>
<keyword evidence="2" id="KW-1185">Reference proteome</keyword>
<name>A0A1M6J8V4_9FIRM</name>
<gene>
    <name evidence="1" type="ORF">SAMN02745219_02535</name>
</gene>
<dbReference type="Proteomes" id="UP000184529">
    <property type="component" value="Unassembled WGS sequence"/>
</dbReference>
<dbReference type="RefSeq" id="WP_072870113.1">
    <property type="nucleotide sequence ID" value="NZ_FQZM01000034.1"/>
</dbReference>
<dbReference type="EMBL" id="FQZM01000034">
    <property type="protein sequence ID" value="SHJ43119.1"/>
    <property type="molecule type" value="Genomic_DNA"/>
</dbReference>
<dbReference type="OrthoDB" id="2082036at2"/>